<feature type="domain" description="POT1A/B-like OB fold" evidence="1">
    <location>
        <begin position="28"/>
        <end position="168"/>
    </location>
</feature>
<dbReference type="GO" id="GO:0010521">
    <property type="term" value="F:telomerase inhibitor activity"/>
    <property type="evidence" value="ECO:0007669"/>
    <property type="project" value="TreeGrafter"/>
</dbReference>
<dbReference type="EMBL" id="LGRX02009786">
    <property type="protein sequence ID" value="KAK3271396.1"/>
    <property type="molecule type" value="Genomic_DNA"/>
</dbReference>
<gene>
    <name evidence="2" type="ORF">CYMTET_20249</name>
</gene>
<sequence length="184" mass="20762">KLVLRNAEGFPRSVAWWGPNDLADAPTRLAQHLSSNIPFTTLRHVRMSNVPGKFKCLLRVCTIWPDVNNFCHRAPPDAGPPREADASPEERWSYLVRLTVEDATCSCVKVYLYAEDGEMFFAEVPPQNVGACSAIGSVLQKKMDRLTGRQEIQNGEVPWVPMCLKTYHDLDGNMQIRIFDTVML</sequence>
<reference evidence="2 3" key="1">
    <citation type="journal article" date="2015" name="Genome Biol. Evol.">
        <title>Comparative Genomics of a Bacterivorous Green Alga Reveals Evolutionary Causalities and Consequences of Phago-Mixotrophic Mode of Nutrition.</title>
        <authorList>
            <person name="Burns J.A."/>
            <person name="Paasch A."/>
            <person name="Narechania A."/>
            <person name="Kim E."/>
        </authorList>
    </citation>
    <scope>NUCLEOTIDE SEQUENCE [LARGE SCALE GENOMIC DNA]</scope>
    <source>
        <strain evidence="2 3">PLY_AMNH</strain>
    </source>
</reference>
<dbReference type="GO" id="GO:0098505">
    <property type="term" value="F:G-rich strand telomeric DNA binding"/>
    <property type="evidence" value="ECO:0007669"/>
    <property type="project" value="TreeGrafter"/>
</dbReference>
<dbReference type="GO" id="GO:0000783">
    <property type="term" value="C:nuclear telomere cap complex"/>
    <property type="evidence" value="ECO:0007669"/>
    <property type="project" value="TreeGrafter"/>
</dbReference>
<dbReference type="Pfam" id="PF25507">
    <property type="entry name" value="OB_POT1A"/>
    <property type="match status" value="1"/>
</dbReference>
<dbReference type="InterPro" id="IPR028389">
    <property type="entry name" value="POT1"/>
</dbReference>
<proteinExistence type="predicted"/>
<feature type="non-terminal residue" evidence="2">
    <location>
        <position position="1"/>
    </location>
</feature>
<dbReference type="PANTHER" id="PTHR14513:SF0">
    <property type="entry name" value="PROTECTION OF TELOMERES PROTEIN 1"/>
    <property type="match status" value="1"/>
</dbReference>
<protein>
    <recommendedName>
        <fullName evidence="1">POT1A/B-like OB fold domain-containing protein</fullName>
    </recommendedName>
</protein>
<comment type="caution">
    <text evidence="2">The sequence shown here is derived from an EMBL/GenBank/DDBJ whole genome shotgun (WGS) entry which is preliminary data.</text>
</comment>
<organism evidence="2 3">
    <name type="scientific">Cymbomonas tetramitiformis</name>
    <dbReference type="NCBI Taxonomy" id="36881"/>
    <lineage>
        <taxon>Eukaryota</taxon>
        <taxon>Viridiplantae</taxon>
        <taxon>Chlorophyta</taxon>
        <taxon>Pyramimonadophyceae</taxon>
        <taxon>Pyramimonadales</taxon>
        <taxon>Pyramimonadaceae</taxon>
        <taxon>Cymbomonas</taxon>
    </lineage>
</organism>
<accession>A0AAE0L432</accession>
<dbReference type="AlphaFoldDB" id="A0AAE0L432"/>
<dbReference type="GO" id="GO:0016233">
    <property type="term" value="P:telomere capping"/>
    <property type="evidence" value="ECO:0007669"/>
    <property type="project" value="TreeGrafter"/>
</dbReference>
<dbReference type="GO" id="GO:0032210">
    <property type="term" value="P:regulation of telomere maintenance via telomerase"/>
    <property type="evidence" value="ECO:0007669"/>
    <property type="project" value="TreeGrafter"/>
</dbReference>
<dbReference type="PANTHER" id="PTHR14513">
    <property type="entry name" value="PROTECTION OF TELOMERES 1"/>
    <property type="match status" value="1"/>
</dbReference>
<evidence type="ECO:0000259" key="1">
    <source>
        <dbReference type="Pfam" id="PF25507"/>
    </source>
</evidence>
<dbReference type="InterPro" id="IPR057620">
    <property type="entry name" value="POT1A/B-like_OB"/>
</dbReference>
<keyword evidence="3" id="KW-1185">Reference proteome</keyword>
<evidence type="ECO:0000313" key="3">
    <source>
        <dbReference type="Proteomes" id="UP001190700"/>
    </source>
</evidence>
<evidence type="ECO:0000313" key="2">
    <source>
        <dbReference type="EMBL" id="KAK3271396.1"/>
    </source>
</evidence>
<dbReference type="Proteomes" id="UP001190700">
    <property type="component" value="Unassembled WGS sequence"/>
</dbReference>
<name>A0AAE0L432_9CHLO</name>